<dbReference type="InterPro" id="IPR009163">
    <property type="entry name" value="Ap4A_phos1/2"/>
</dbReference>
<dbReference type="PANTHER" id="PTHR38420">
    <property type="entry name" value="AP-4-A PHOSPHORYLASE II"/>
    <property type="match status" value="1"/>
</dbReference>
<proteinExistence type="predicted"/>
<sequence length="309" mass="35632">MLQKALKCGRESLKARTSFMLFQKSKEKIVLDEGFHFCIHYFDETNYVHHNGVQKHESSKEPLLPPYPPHCFVSHLTNNSANHYCFINLYQTSLGHIVISCANSSSKQTENLNKSDCSALSQVIQGYNRTGIAYFNYGLESGCSQMHKHMQYTTLTYNPIFNEMKRAVSISQNTLNNNKNEKFSSNIHESNKSYLNSKLGIKFFGLKLPNDEPIDIYDNYNKLLEQFYICCDEENKIYNRNFKKNSLSYNFVISEGYAILVPRRLSVHPALRVSLNSLGVSGHYFLWEGYDQEIVKNPINVLRDLCVTI</sequence>
<dbReference type="PANTHER" id="PTHR38420:SF1">
    <property type="entry name" value="PUTATIVE (AFU_ORTHOLOGUE AFUA_5G14690)-RELATED"/>
    <property type="match status" value="1"/>
</dbReference>
<dbReference type="InterPro" id="IPR036265">
    <property type="entry name" value="HIT-like_sf"/>
</dbReference>
<comment type="caution">
    <text evidence="3">The sequence shown here is derived from an EMBL/GenBank/DDBJ whole genome shotgun (WGS) entry which is preliminary data.</text>
</comment>
<keyword evidence="4" id="KW-1185">Reference proteome</keyword>
<gene>
    <name evidence="3" type="ORF">M9Y10_016659</name>
</gene>
<evidence type="ECO:0000259" key="2">
    <source>
        <dbReference type="Pfam" id="PF19327"/>
    </source>
</evidence>
<feature type="domain" description="Ap4A phosphorylase 1/2 N-terminal" evidence="2">
    <location>
        <begin position="25"/>
        <end position="158"/>
    </location>
</feature>
<dbReference type="EMBL" id="JAPFFF010000021">
    <property type="protein sequence ID" value="KAK8854109.1"/>
    <property type="molecule type" value="Genomic_DNA"/>
</dbReference>
<evidence type="ECO:0000313" key="3">
    <source>
        <dbReference type="EMBL" id="KAK8854109.1"/>
    </source>
</evidence>
<evidence type="ECO:0000313" key="4">
    <source>
        <dbReference type="Proteomes" id="UP001470230"/>
    </source>
</evidence>
<dbReference type="SUPFAM" id="SSF54197">
    <property type="entry name" value="HIT-like"/>
    <property type="match status" value="1"/>
</dbReference>
<feature type="domain" description="ATP adenylyltransferase C-terminal" evidence="1">
    <location>
        <begin position="206"/>
        <end position="307"/>
    </location>
</feature>
<evidence type="ECO:0000259" key="1">
    <source>
        <dbReference type="Pfam" id="PF09830"/>
    </source>
</evidence>
<dbReference type="InterPro" id="IPR045759">
    <property type="entry name" value="Ap4A_phos1/2_N"/>
</dbReference>
<name>A0ABR2HWS5_9EUKA</name>
<dbReference type="InterPro" id="IPR043171">
    <property type="entry name" value="Ap4A_phos1/2-like"/>
</dbReference>
<dbReference type="Pfam" id="PF09830">
    <property type="entry name" value="ATP_transf"/>
    <property type="match status" value="1"/>
</dbReference>
<dbReference type="Gene3D" id="3.30.428.70">
    <property type="match status" value="1"/>
</dbReference>
<dbReference type="Pfam" id="PF19327">
    <property type="entry name" value="Ap4A_phos_N"/>
    <property type="match status" value="1"/>
</dbReference>
<evidence type="ECO:0008006" key="5">
    <source>
        <dbReference type="Google" id="ProtNLM"/>
    </source>
</evidence>
<organism evidence="3 4">
    <name type="scientific">Tritrichomonas musculus</name>
    <dbReference type="NCBI Taxonomy" id="1915356"/>
    <lineage>
        <taxon>Eukaryota</taxon>
        <taxon>Metamonada</taxon>
        <taxon>Parabasalia</taxon>
        <taxon>Tritrichomonadida</taxon>
        <taxon>Tritrichomonadidae</taxon>
        <taxon>Tritrichomonas</taxon>
    </lineage>
</organism>
<reference evidence="3 4" key="1">
    <citation type="submission" date="2024-04" db="EMBL/GenBank/DDBJ databases">
        <title>Tritrichomonas musculus Genome.</title>
        <authorList>
            <person name="Alves-Ferreira E."/>
            <person name="Grigg M."/>
            <person name="Lorenzi H."/>
            <person name="Galac M."/>
        </authorList>
    </citation>
    <scope>NUCLEOTIDE SEQUENCE [LARGE SCALE GENOMIC DNA]</scope>
    <source>
        <strain evidence="3 4">EAF2021</strain>
    </source>
</reference>
<dbReference type="Proteomes" id="UP001470230">
    <property type="component" value="Unassembled WGS sequence"/>
</dbReference>
<dbReference type="InterPro" id="IPR019200">
    <property type="entry name" value="ATP_adenylylTrfase_C"/>
</dbReference>
<protein>
    <recommendedName>
        <fullName evidence="5">Ap4A phosphorylase II</fullName>
    </recommendedName>
</protein>
<accession>A0ABR2HWS5</accession>